<proteinExistence type="predicted"/>
<sequence>MTSVFSLQNESLFLRNNPFSLGLNCEEDMTKQDPVRIVSGK</sequence>
<name>F9ZBZ4_ODOSD</name>
<protein>
    <submittedName>
        <fullName evidence="1">Uncharacterized protein</fullName>
    </submittedName>
</protein>
<keyword evidence="2" id="KW-1185">Reference proteome</keyword>
<dbReference type="HOGENOM" id="CLU_3273601_0_0_10"/>
<accession>F9ZBZ4</accession>
<evidence type="ECO:0000313" key="2">
    <source>
        <dbReference type="Proteomes" id="UP000006657"/>
    </source>
</evidence>
<gene>
    <name evidence="1" type="ordered locus">Odosp_0019</name>
</gene>
<dbReference type="AlphaFoldDB" id="F9ZBZ4"/>
<dbReference type="PaxDb" id="709991-Odosp_0019"/>
<dbReference type="EMBL" id="CP002544">
    <property type="protein sequence ID" value="ADY31134.1"/>
    <property type="molecule type" value="Genomic_DNA"/>
</dbReference>
<dbReference type="Proteomes" id="UP000006657">
    <property type="component" value="Chromosome"/>
</dbReference>
<organism evidence="1 2">
    <name type="scientific">Odoribacter splanchnicus (strain ATCC 29572 / DSM 20712 / CIP 104287 / JCM 15291 / NCTC 10825 / 1651/6)</name>
    <name type="common">Bacteroides splanchnicus</name>
    <dbReference type="NCBI Taxonomy" id="709991"/>
    <lineage>
        <taxon>Bacteria</taxon>
        <taxon>Pseudomonadati</taxon>
        <taxon>Bacteroidota</taxon>
        <taxon>Bacteroidia</taxon>
        <taxon>Bacteroidales</taxon>
        <taxon>Odoribacteraceae</taxon>
        <taxon>Odoribacter</taxon>
    </lineage>
</organism>
<dbReference type="KEGG" id="osp:Odosp_0019"/>
<reference evidence="1 2" key="1">
    <citation type="journal article" date="2011" name="Stand. Genomic Sci.">
        <title>Complete genome sequence of Odoribacter splanchnicus type strain (1651/6).</title>
        <authorList>
            <consortium name="US DOE Joint Genome Institute (JGI-PGF)"/>
            <person name="Goker M."/>
            <person name="Gronow S."/>
            <person name="Zeytun A."/>
            <person name="Nolan M."/>
            <person name="Lucas S."/>
            <person name="Lapidus A."/>
            <person name="Hammon N."/>
            <person name="Deshpande S."/>
            <person name="Cheng J.F."/>
            <person name="Pitluck S."/>
            <person name="Liolios K."/>
            <person name="Pagani I."/>
            <person name="Ivanova N."/>
            <person name="Mavromatis K."/>
            <person name="Ovchinikova G."/>
            <person name="Pati A."/>
            <person name="Tapia R."/>
            <person name="Han C."/>
            <person name="Goodwin L."/>
            <person name="Chen A."/>
            <person name="Palaniappan K."/>
            <person name="Land M."/>
            <person name="Hauser L."/>
            <person name="Jeffries C.D."/>
            <person name="Brambilla E.M."/>
            <person name="Rohde M."/>
            <person name="Detter J.C."/>
            <person name="Woyke T."/>
            <person name="Bristow J."/>
            <person name="Markowitz V."/>
            <person name="Hugenholtz P."/>
            <person name="Eisen J.A."/>
            <person name="Kyrpides N.C."/>
            <person name="Klenk H.P."/>
        </authorList>
    </citation>
    <scope>NUCLEOTIDE SEQUENCE [LARGE SCALE GENOMIC DNA]</scope>
    <source>
        <strain evidence="2">ATCC 29572 / DSM 20712 / JCM 15291 / NCTC 10825 / 1651/6</strain>
    </source>
</reference>
<evidence type="ECO:0000313" key="1">
    <source>
        <dbReference type="EMBL" id="ADY31134.1"/>
    </source>
</evidence>